<dbReference type="GO" id="GO:0080120">
    <property type="term" value="P:CAAX-box protein maturation"/>
    <property type="evidence" value="ECO:0007669"/>
    <property type="project" value="UniProtKB-ARBA"/>
</dbReference>
<evidence type="ECO:0000313" key="5">
    <source>
        <dbReference type="Proteomes" id="UP000095751"/>
    </source>
</evidence>
<evidence type="ECO:0000259" key="3">
    <source>
        <dbReference type="Pfam" id="PF02517"/>
    </source>
</evidence>
<dbReference type="EMBL" id="KV784361">
    <property type="protein sequence ID" value="OEU13394.1"/>
    <property type="molecule type" value="Genomic_DNA"/>
</dbReference>
<proteinExistence type="predicted"/>
<dbReference type="InterPro" id="IPR003675">
    <property type="entry name" value="Rce1/LyrA-like_dom"/>
</dbReference>
<feature type="domain" description="CAAX prenyl protease 2/Lysostaphin resistance protein A-like" evidence="3">
    <location>
        <begin position="204"/>
        <end position="298"/>
    </location>
</feature>
<gene>
    <name evidence="4" type="ORF">FRACYDRAFT_188828</name>
</gene>
<feature type="region of interest" description="Disordered" evidence="1">
    <location>
        <begin position="64"/>
        <end position="87"/>
    </location>
</feature>
<accession>A0A1E7F5J5</accession>
<name>A0A1E7F5J5_9STRA</name>
<feature type="chain" id="PRO_5009192688" description="CAAX prenyl protease 2/Lysostaphin resistance protein A-like domain-containing protein" evidence="2">
    <location>
        <begin position="22"/>
        <end position="446"/>
    </location>
</feature>
<sequence>MRFSWWIVFIFLSFILDGCECLHILNSKSSVSSQKRGIYPFALHVSSSPLYYQDARQDAVSDYRDHNNDVKSKPSSVQKSYNLDDSPSSTVSIPLINSICINQVMLLLLATSVAFIANPWDISSLHWNEMQDFHSLFDWQPSWLRFAEGILATIPMVAVMRGIEASDKRAASHVNFGTTNVVISLFGRRKSTMEPTASASFQVMVLSTMIAISSGISEEVIFRGYIPTALSSMTHSLPLAFLGQALFFAGGHISKNAQPGENQLNGSFQLFNGLWYGVVYLSTGGDILPCIIAHMLYEMHVLMETWTSINNQMDYTQESSMKFLAEEEKSAKERLKIQAGVTLDTETVNFARHFFYAFDNDHAGRLSISNCQRAVSYAFMNENAPKPEVVVDLFNQVRETRDSAEGIEDNCHTTTTTATQSEDRLNFSEFLHLLFVLRSNSRGLSS</sequence>
<dbReference type="Pfam" id="PF02517">
    <property type="entry name" value="Rce1-like"/>
    <property type="match status" value="1"/>
</dbReference>
<dbReference type="OrthoDB" id="42816at2759"/>
<feature type="compositionally biased region" description="Polar residues" evidence="1">
    <location>
        <begin position="73"/>
        <end position="87"/>
    </location>
</feature>
<dbReference type="GO" id="GO:0004175">
    <property type="term" value="F:endopeptidase activity"/>
    <property type="evidence" value="ECO:0007669"/>
    <property type="project" value="UniProtKB-ARBA"/>
</dbReference>
<evidence type="ECO:0000256" key="2">
    <source>
        <dbReference type="SAM" id="SignalP"/>
    </source>
</evidence>
<feature type="signal peptide" evidence="2">
    <location>
        <begin position="1"/>
        <end position="21"/>
    </location>
</feature>
<keyword evidence="2" id="KW-0732">Signal</keyword>
<evidence type="ECO:0000256" key="1">
    <source>
        <dbReference type="SAM" id="MobiDB-lite"/>
    </source>
</evidence>
<reference evidence="4 5" key="1">
    <citation type="submission" date="2016-09" db="EMBL/GenBank/DDBJ databases">
        <title>Extensive genetic diversity and differential bi-allelic expression allows diatom success in the polar Southern Ocean.</title>
        <authorList>
            <consortium name="DOE Joint Genome Institute"/>
            <person name="Mock T."/>
            <person name="Otillar R.P."/>
            <person name="Strauss J."/>
            <person name="Dupont C."/>
            <person name="Frickenhaus S."/>
            <person name="Maumus F."/>
            <person name="Mcmullan M."/>
            <person name="Sanges R."/>
            <person name="Schmutz J."/>
            <person name="Toseland A."/>
            <person name="Valas R."/>
            <person name="Veluchamy A."/>
            <person name="Ward B.J."/>
            <person name="Allen A."/>
            <person name="Barry K."/>
            <person name="Falciatore A."/>
            <person name="Ferrante M."/>
            <person name="Fortunato A.E."/>
            <person name="Gloeckner G."/>
            <person name="Gruber A."/>
            <person name="Hipkin R."/>
            <person name="Janech M."/>
            <person name="Kroth P."/>
            <person name="Leese F."/>
            <person name="Lindquist E."/>
            <person name="Lyon B.R."/>
            <person name="Martin J."/>
            <person name="Mayer C."/>
            <person name="Parker M."/>
            <person name="Quesneville H."/>
            <person name="Raymond J."/>
            <person name="Uhlig C."/>
            <person name="Valentin K.U."/>
            <person name="Worden A.Z."/>
            <person name="Armbrust E.V."/>
            <person name="Bowler C."/>
            <person name="Green B."/>
            <person name="Moulton V."/>
            <person name="Van Oosterhout C."/>
            <person name="Grigoriev I."/>
        </authorList>
    </citation>
    <scope>NUCLEOTIDE SEQUENCE [LARGE SCALE GENOMIC DNA]</scope>
    <source>
        <strain evidence="4 5">CCMP1102</strain>
    </source>
</reference>
<dbReference type="Proteomes" id="UP000095751">
    <property type="component" value="Unassembled WGS sequence"/>
</dbReference>
<dbReference type="AlphaFoldDB" id="A0A1E7F5J5"/>
<keyword evidence="5" id="KW-1185">Reference proteome</keyword>
<dbReference type="InParanoid" id="A0A1E7F5J5"/>
<organism evidence="4 5">
    <name type="scientific">Fragilariopsis cylindrus CCMP1102</name>
    <dbReference type="NCBI Taxonomy" id="635003"/>
    <lineage>
        <taxon>Eukaryota</taxon>
        <taxon>Sar</taxon>
        <taxon>Stramenopiles</taxon>
        <taxon>Ochrophyta</taxon>
        <taxon>Bacillariophyta</taxon>
        <taxon>Bacillariophyceae</taxon>
        <taxon>Bacillariophycidae</taxon>
        <taxon>Bacillariales</taxon>
        <taxon>Bacillariaceae</taxon>
        <taxon>Fragilariopsis</taxon>
    </lineage>
</organism>
<protein>
    <recommendedName>
        <fullName evidence="3">CAAX prenyl protease 2/Lysostaphin resistance protein A-like domain-containing protein</fullName>
    </recommendedName>
</protein>
<dbReference type="KEGG" id="fcy:FRACYDRAFT_188828"/>
<evidence type="ECO:0000313" key="4">
    <source>
        <dbReference type="EMBL" id="OEU13394.1"/>
    </source>
</evidence>